<keyword evidence="3" id="KW-1185">Reference proteome</keyword>
<protein>
    <submittedName>
        <fullName evidence="2">Uncharacterized protein</fullName>
    </submittedName>
</protein>
<evidence type="ECO:0000313" key="3">
    <source>
        <dbReference type="Proteomes" id="UP000289738"/>
    </source>
</evidence>
<feature type="region of interest" description="Disordered" evidence="1">
    <location>
        <begin position="234"/>
        <end position="292"/>
    </location>
</feature>
<feature type="region of interest" description="Disordered" evidence="1">
    <location>
        <begin position="315"/>
        <end position="342"/>
    </location>
</feature>
<feature type="region of interest" description="Disordered" evidence="1">
    <location>
        <begin position="1"/>
        <end position="69"/>
    </location>
</feature>
<sequence>MTTHNTNLPKPTNPPPQTTKPTRIIKSTKLSKPTRIIQPTKPSQCTNSDKSNKPKLPNKSSISRRPCTRSATRGFKSKVFNNEVFFEVSSDSYDSAEDSLFRPGLDEDSSFDSDTAVNIGSRIRKNKVQTDMPTRNVNSLTKGKDKILLEDDTLVFFVCMRVLHFSRVNKQLEDFCHRWLTIQSYMETYNYHIHPIPGQPLWEQADDCNRPHTPKIKKKLEKLKIKRRMDVDEKGTYKRRGCKKKMVNDASTAVTAAKAAEKKKNDGSDPAPEQQVEQPQDDGDQGNGENNSVVQLTDNALPTIVVQPVQIQISQPTASETEDSQQLDPSMKRPSKLSPRRRSFPLAISPIVNLMQENQEKSQFHRNHNNHRIIKGRKSGESYCLTARVAVRMMAMVTLTFATKAAMPTLIAALTTHRCDKDGDSGAHLLDKDTTLS</sequence>
<evidence type="ECO:0000313" key="2">
    <source>
        <dbReference type="EMBL" id="RYR04892.1"/>
    </source>
</evidence>
<dbReference type="AlphaFoldDB" id="A0A444YSI7"/>
<proteinExistence type="predicted"/>
<organism evidence="2 3">
    <name type="scientific">Arachis hypogaea</name>
    <name type="common">Peanut</name>
    <dbReference type="NCBI Taxonomy" id="3818"/>
    <lineage>
        <taxon>Eukaryota</taxon>
        <taxon>Viridiplantae</taxon>
        <taxon>Streptophyta</taxon>
        <taxon>Embryophyta</taxon>
        <taxon>Tracheophyta</taxon>
        <taxon>Spermatophyta</taxon>
        <taxon>Magnoliopsida</taxon>
        <taxon>eudicotyledons</taxon>
        <taxon>Gunneridae</taxon>
        <taxon>Pentapetalae</taxon>
        <taxon>rosids</taxon>
        <taxon>fabids</taxon>
        <taxon>Fabales</taxon>
        <taxon>Fabaceae</taxon>
        <taxon>Papilionoideae</taxon>
        <taxon>50 kb inversion clade</taxon>
        <taxon>dalbergioids sensu lato</taxon>
        <taxon>Dalbergieae</taxon>
        <taxon>Pterocarpus clade</taxon>
        <taxon>Arachis</taxon>
    </lineage>
</organism>
<dbReference type="Proteomes" id="UP000289738">
    <property type="component" value="Chromosome B06"/>
</dbReference>
<dbReference type="EMBL" id="SDMP01000016">
    <property type="protein sequence ID" value="RYR04892.1"/>
    <property type="molecule type" value="Genomic_DNA"/>
</dbReference>
<feature type="compositionally biased region" description="Basic residues" evidence="1">
    <location>
        <begin position="333"/>
        <end position="342"/>
    </location>
</feature>
<evidence type="ECO:0000256" key="1">
    <source>
        <dbReference type="SAM" id="MobiDB-lite"/>
    </source>
</evidence>
<comment type="caution">
    <text evidence="2">The sequence shown here is derived from an EMBL/GenBank/DDBJ whole genome shotgun (WGS) entry which is preliminary data.</text>
</comment>
<reference evidence="2 3" key="1">
    <citation type="submission" date="2019-01" db="EMBL/GenBank/DDBJ databases">
        <title>Sequencing of cultivated peanut Arachis hypogaea provides insights into genome evolution and oil improvement.</title>
        <authorList>
            <person name="Chen X."/>
        </authorList>
    </citation>
    <scope>NUCLEOTIDE SEQUENCE [LARGE SCALE GENOMIC DNA]</scope>
    <source>
        <strain evidence="3">cv. Fuhuasheng</strain>
        <tissue evidence="2">Leaves</tissue>
    </source>
</reference>
<gene>
    <name evidence="2" type="ORF">Ahy_B06g084696</name>
</gene>
<name>A0A444YSI7_ARAHY</name>
<accession>A0A444YSI7</accession>
<feature type="compositionally biased region" description="Low complexity" evidence="1">
    <location>
        <begin position="1"/>
        <end position="10"/>
    </location>
</feature>